<name>A0A087CYH5_9BIFI</name>
<dbReference type="Proteomes" id="UP000028984">
    <property type="component" value="Unassembled WGS sequence"/>
</dbReference>
<keyword evidence="2" id="KW-1185">Reference proteome</keyword>
<dbReference type="eggNOG" id="ENOG5032HX5">
    <property type="taxonomic scope" value="Bacteria"/>
</dbReference>
<organism evidence="1 2">
    <name type="scientific">Bifidobacterium reuteri DSM 23975</name>
    <dbReference type="NCBI Taxonomy" id="1437610"/>
    <lineage>
        <taxon>Bacteria</taxon>
        <taxon>Bacillati</taxon>
        <taxon>Actinomycetota</taxon>
        <taxon>Actinomycetes</taxon>
        <taxon>Bifidobacteriales</taxon>
        <taxon>Bifidobacteriaceae</taxon>
        <taxon>Bifidobacterium</taxon>
    </lineage>
</organism>
<gene>
    <name evidence="1" type="ORF">BREU_0434</name>
</gene>
<dbReference type="STRING" id="1437610.BREU_0434"/>
<sequence>MKACGIFDEEEVGRIDPISYAEKSGDHFFVTVWMFGNKKIYSAMMEILPGNWPDPESGYGRAFFDVYRFKNINDIRVDDYGCVITLNTGKKLELNSNCLEGKDAFAFSAHGLVSLWDEYDD</sequence>
<protein>
    <submittedName>
        <fullName evidence="1">Uncharacterized protein</fullName>
    </submittedName>
</protein>
<evidence type="ECO:0000313" key="1">
    <source>
        <dbReference type="EMBL" id="KFI88325.1"/>
    </source>
</evidence>
<evidence type="ECO:0000313" key="2">
    <source>
        <dbReference type="Proteomes" id="UP000028984"/>
    </source>
</evidence>
<dbReference type="AlphaFoldDB" id="A0A087CYH5"/>
<reference evidence="1 2" key="1">
    <citation type="submission" date="2014-03" db="EMBL/GenBank/DDBJ databases">
        <title>Genomics of Bifidobacteria.</title>
        <authorList>
            <person name="Ventura M."/>
            <person name="Milani C."/>
            <person name="Lugli G.A."/>
        </authorList>
    </citation>
    <scope>NUCLEOTIDE SEQUENCE [LARGE SCALE GENOMIC DNA]</scope>
    <source>
        <strain evidence="1 2">DSM 23975</strain>
    </source>
</reference>
<proteinExistence type="predicted"/>
<accession>A0A087CYH5</accession>
<comment type="caution">
    <text evidence="1">The sequence shown here is derived from an EMBL/GenBank/DDBJ whole genome shotgun (WGS) entry which is preliminary data.</text>
</comment>
<dbReference type="EMBL" id="JGZK01000001">
    <property type="protein sequence ID" value="KFI88325.1"/>
    <property type="molecule type" value="Genomic_DNA"/>
</dbReference>